<accession>A0A1W1C9V1</accession>
<dbReference type="InterPro" id="IPR007863">
    <property type="entry name" value="Peptidase_M16_C"/>
</dbReference>
<keyword evidence="3" id="KW-0378">Hydrolase</keyword>
<protein>
    <submittedName>
        <fullName evidence="3">Zinc protease-like protein</fullName>
    </submittedName>
</protein>
<dbReference type="Pfam" id="PF00675">
    <property type="entry name" value="Peptidase_M16"/>
    <property type="match status" value="1"/>
</dbReference>
<dbReference type="Pfam" id="PF05193">
    <property type="entry name" value="Peptidase_M16_C"/>
    <property type="match status" value="1"/>
</dbReference>
<dbReference type="AlphaFoldDB" id="A0A1W1C9V1"/>
<proteinExistence type="predicted"/>
<dbReference type="SUPFAM" id="SSF63411">
    <property type="entry name" value="LuxS/MPP-like metallohydrolase"/>
    <property type="match status" value="2"/>
</dbReference>
<name>A0A1W1C9V1_9ZZZZ</name>
<dbReference type="InterPro" id="IPR011249">
    <property type="entry name" value="Metalloenz_LuxS/M16"/>
</dbReference>
<gene>
    <name evidence="3" type="ORF">MNB_SM-6-1441</name>
</gene>
<evidence type="ECO:0000259" key="2">
    <source>
        <dbReference type="Pfam" id="PF05193"/>
    </source>
</evidence>
<dbReference type="InterPro" id="IPR011765">
    <property type="entry name" value="Pept_M16_N"/>
</dbReference>
<sequence length="427" mass="47726">MKKIFIAILLIGQIVMAAKIESIEVKGVKIPLIFEEDRRLPLVNTQIVFTNSGSITDTKKAGLAKFSAKMLNEGSLEMGANGFAEMLESKAIHMSASTGSETFVIEMGSLKEQFKASAKYLKMLLKEPNFTERSLKKVKTMTMGAISRKENDYDYVASNALKKLLFDGTVLAQPAAGTLKSVESITLDDVKSFVKKHLVLSRAIVVVGGDVEIEDVKKELAKVLKLLPKGKAEPLPHFSASADAKTDVLKRETEQAYIYFGSPYNMAVSDEDYYKARVATFILGTGGFGSRLMEEIRVKRGLAYSAYARVHVSKSVSYFNGYLQTKIESQDEAKATVKEVIAKFVKEGVTQEELDQTKRFLLGSEPLRVETMSQRLNRTFMDYYKGFALNHSKKELEKIKELKLSDLNEFIKKHKEILELSFAIVTK</sequence>
<feature type="domain" description="Peptidase M16 C-terminal" evidence="2">
    <location>
        <begin position="184"/>
        <end position="359"/>
    </location>
</feature>
<dbReference type="GO" id="GO:0046872">
    <property type="term" value="F:metal ion binding"/>
    <property type="evidence" value="ECO:0007669"/>
    <property type="project" value="InterPro"/>
</dbReference>
<dbReference type="GO" id="GO:0006508">
    <property type="term" value="P:proteolysis"/>
    <property type="evidence" value="ECO:0007669"/>
    <property type="project" value="UniProtKB-KW"/>
</dbReference>
<feature type="domain" description="Peptidase M16 N-terminal" evidence="1">
    <location>
        <begin position="48"/>
        <end position="178"/>
    </location>
</feature>
<dbReference type="InterPro" id="IPR050361">
    <property type="entry name" value="MPP/UQCRC_Complex"/>
</dbReference>
<evidence type="ECO:0000259" key="1">
    <source>
        <dbReference type="Pfam" id="PF00675"/>
    </source>
</evidence>
<keyword evidence="3" id="KW-0645">Protease</keyword>
<reference evidence="3" key="1">
    <citation type="submission" date="2016-10" db="EMBL/GenBank/DDBJ databases">
        <authorList>
            <person name="de Groot N.N."/>
        </authorList>
    </citation>
    <scope>NUCLEOTIDE SEQUENCE</scope>
</reference>
<evidence type="ECO:0000313" key="3">
    <source>
        <dbReference type="EMBL" id="SFV62539.1"/>
    </source>
</evidence>
<organism evidence="3">
    <name type="scientific">hydrothermal vent metagenome</name>
    <dbReference type="NCBI Taxonomy" id="652676"/>
    <lineage>
        <taxon>unclassified sequences</taxon>
        <taxon>metagenomes</taxon>
        <taxon>ecological metagenomes</taxon>
    </lineage>
</organism>
<dbReference type="EMBL" id="FPHK01000063">
    <property type="protein sequence ID" value="SFV62539.1"/>
    <property type="molecule type" value="Genomic_DNA"/>
</dbReference>
<dbReference type="Gene3D" id="3.30.830.10">
    <property type="entry name" value="Metalloenzyme, LuxS/M16 peptidase-like"/>
    <property type="match status" value="2"/>
</dbReference>
<dbReference type="PANTHER" id="PTHR11851">
    <property type="entry name" value="METALLOPROTEASE"/>
    <property type="match status" value="1"/>
</dbReference>
<dbReference type="GO" id="GO:0008233">
    <property type="term" value="F:peptidase activity"/>
    <property type="evidence" value="ECO:0007669"/>
    <property type="project" value="UniProtKB-KW"/>
</dbReference>
<dbReference type="PANTHER" id="PTHR11851:SF225">
    <property type="entry name" value="NON-PEPTIDASE HOMOLOG YMXG"/>
    <property type="match status" value="1"/>
</dbReference>